<dbReference type="EMBL" id="CZAJ01000022">
    <property type="protein sequence ID" value="CUP20695.1"/>
    <property type="molecule type" value="Genomic_DNA"/>
</dbReference>
<evidence type="ECO:0000313" key="32">
    <source>
        <dbReference type="Proteomes" id="UP000095673"/>
    </source>
</evidence>
<evidence type="ECO:0000313" key="10">
    <source>
        <dbReference type="EMBL" id="CUN23201.1"/>
    </source>
</evidence>
<dbReference type="Proteomes" id="UP000286341">
    <property type="component" value="Unassembled WGS sequence"/>
</dbReference>
<dbReference type="Proteomes" id="UP001193670">
    <property type="component" value="Unassembled WGS sequence"/>
</dbReference>
<reference evidence="19" key="8">
    <citation type="submission" date="2020-02" db="EMBL/GenBank/DDBJ databases">
        <authorList>
            <person name="Littmann E."/>
            <person name="Sorbara M."/>
        </authorList>
    </citation>
    <scope>NUCLEOTIDE SEQUENCE</scope>
    <source>
        <strain evidence="20">MSK.16.45</strain>
        <strain evidence="19">MSK.17.79</strain>
    </source>
</reference>
<dbReference type="EMBL" id="QSJS01000020">
    <property type="protein sequence ID" value="RHD92217.1"/>
    <property type="molecule type" value="Genomic_DNA"/>
</dbReference>
<evidence type="ECO:0000313" key="15">
    <source>
        <dbReference type="EMBL" id="MCC2747736.1"/>
    </source>
</evidence>
<dbReference type="Proteomes" id="UP000283683">
    <property type="component" value="Unassembled WGS sequence"/>
</dbReference>
<reference evidence="9" key="2">
    <citation type="submission" date="2015-05" db="EMBL/GenBank/DDBJ databases">
        <authorList>
            <person name="Wang D.B."/>
            <person name="Wang M."/>
        </authorList>
    </citation>
    <scope>NUCLEOTIDE SEQUENCE [LARGE SCALE GENOMIC DNA]</scope>
    <source>
        <strain evidence="9">T1-815</strain>
    </source>
</reference>
<evidence type="ECO:0000313" key="20">
    <source>
        <dbReference type="EMBL" id="NSC77783.1"/>
    </source>
</evidence>
<evidence type="ECO:0000256" key="3">
    <source>
        <dbReference type="ARBA" id="ARBA00022597"/>
    </source>
</evidence>
<reference evidence="28 40" key="5">
    <citation type="submission" date="2019-08" db="EMBL/GenBank/DDBJ databases">
        <authorList>
            <person name="Duncan S."/>
            <person name="Walker A."/>
        </authorList>
    </citation>
    <scope>NUCLEOTIDE SEQUENCE [LARGE SCALE GENOMIC DNA]</scope>
    <source>
        <strain evidence="28 40">L2-21</strain>
    </source>
</reference>
<evidence type="ECO:0000313" key="18">
    <source>
        <dbReference type="EMBL" id="MSD28106.1"/>
    </source>
</evidence>
<keyword evidence="29" id="KW-1185">Reference proteome</keyword>
<keyword evidence="3 13" id="KW-0762">Sugar transport</keyword>
<dbReference type="EMBL" id="JAJCJK010000024">
    <property type="protein sequence ID" value="MCB6939312.1"/>
    <property type="molecule type" value="Genomic_DNA"/>
</dbReference>
<dbReference type="InterPro" id="IPR003501">
    <property type="entry name" value="PTS_EIIB_2/3"/>
</dbReference>
<evidence type="ECO:0000313" key="26">
    <source>
        <dbReference type="EMBL" id="RHD92217.1"/>
    </source>
</evidence>
<dbReference type="Proteomes" id="UP001212823">
    <property type="component" value="Unassembled WGS sequence"/>
</dbReference>
<dbReference type="GO" id="GO:0016301">
    <property type="term" value="F:kinase activity"/>
    <property type="evidence" value="ECO:0007669"/>
    <property type="project" value="UniProtKB-KW"/>
</dbReference>
<dbReference type="PROSITE" id="PS51100">
    <property type="entry name" value="PTS_EIIB_TYPE_3"/>
    <property type="match status" value="1"/>
</dbReference>
<accession>A0A0M6WU12</accession>
<reference evidence="13" key="10">
    <citation type="submission" date="2021-10" db="EMBL/GenBank/DDBJ databases">
        <title>Collection of gut derived symbiotic bacterial strains cultured from healthy donors.</title>
        <authorList>
            <person name="Lin H."/>
            <person name="Littmann E."/>
            <person name="Kohout C."/>
            <person name="Pamer E.G."/>
        </authorList>
    </citation>
    <scope>NUCLEOTIDE SEQUENCE</scope>
    <source>
        <strain evidence="14">DFI.7.28A</strain>
        <strain evidence="13">DFI.9.42</strain>
    </source>
</reference>
<dbReference type="EMBL" id="WKQP01000023">
    <property type="protein sequence ID" value="MSC61050.1"/>
    <property type="molecule type" value="Genomic_DNA"/>
</dbReference>
<evidence type="ECO:0000256" key="5">
    <source>
        <dbReference type="ARBA" id="ARBA00022683"/>
    </source>
</evidence>
<organism evidence="9 29">
    <name type="scientific">Agathobacter rectalis</name>
    <dbReference type="NCBI Taxonomy" id="39491"/>
    <lineage>
        <taxon>Bacteria</taxon>
        <taxon>Bacillati</taxon>
        <taxon>Bacillota</taxon>
        <taxon>Clostridia</taxon>
        <taxon>Lachnospirales</taxon>
        <taxon>Lachnospiraceae</taxon>
        <taxon>Agathobacter</taxon>
    </lineage>
</organism>
<evidence type="ECO:0000313" key="11">
    <source>
        <dbReference type="EMBL" id="CUO29752.1"/>
    </source>
</evidence>
<dbReference type="EC" id="2.7.1.69" evidence="9 10"/>
<dbReference type="Proteomes" id="UP000095602">
    <property type="component" value="Unassembled WGS sequence"/>
</dbReference>
<evidence type="ECO:0000313" key="9">
    <source>
        <dbReference type="EMBL" id="CRL41056.1"/>
    </source>
</evidence>
<dbReference type="GeneID" id="86990294"/>
<dbReference type="PANTHER" id="PTHR34581:SF2">
    <property type="entry name" value="PTS SYSTEM N,N'-DIACETYLCHITOBIOSE-SPECIFIC EIIB COMPONENT"/>
    <property type="match status" value="1"/>
</dbReference>
<dbReference type="EMBL" id="QSKY01000003">
    <property type="protein sequence ID" value="RHF07118.1"/>
    <property type="molecule type" value="Genomic_DNA"/>
</dbReference>
<dbReference type="Proteomes" id="UP000283501">
    <property type="component" value="Unassembled WGS sequence"/>
</dbReference>
<reference evidence="28 40" key="6">
    <citation type="submission" date="2019-09" db="EMBL/GenBank/DDBJ databases">
        <title>Strain-level analysis of Eubacterium rectale using genomes from metagenomes.</title>
        <authorList>
            <person name="Karcher N."/>
            <person name="Segata N."/>
        </authorList>
    </citation>
    <scope>NUCLEOTIDE SEQUENCE [LARGE SCALE GENOMIC DNA]</scope>
    <source>
        <strain evidence="28 40">L2-21</strain>
    </source>
</reference>
<dbReference type="Proteomes" id="UP001193756">
    <property type="component" value="Unassembled WGS sequence"/>
</dbReference>
<evidence type="ECO:0000313" key="40">
    <source>
        <dbReference type="Proteomes" id="UP000324325"/>
    </source>
</evidence>
<evidence type="ECO:0000313" key="23">
    <source>
        <dbReference type="EMBL" id="RGZ87963.1"/>
    </source>
</evidence>
<evidence type="ECO:0000313" key="34">
    <source>
        <dbReference type="Proteomes" id="UP000283501"/>
    </source>
</evidence>
<reference evidence="33 34" key="3">
    <citation type="submission" date="2018-08" db="EMBL/GenBank/DDBJ databases">
        <title>A genome reference for cultivated species of the human gut microbiota.</title>
        <authorList>
            <person name="Zou Y."/>
            <person name="Xue W."/>
            <person name="Luo G."/>
        </authorList>
    </citation>
    <scope>NUCLEOTIDE SEQUENCE [LARGE SCALE GENOMIC DNA]</scope>
    <source>
        <strain evidence="22 35">AF06-19</strain>
        <strain evidence="27 34">AM26-2LB</strain>
        <strain evidence="26 37">AM30-13AC</strain>
        <strain evidence="25 38">AM42-17AT</strain>
        <strain evidence="24 39">AM44-1AT</strain>
        <strain evidence="23 36">AM47-6BH</strain>
        <strain evidence="21 33">OM08-12AT</strain>
    </source>
</reference>
<evidence type="ECO:0000313" key="41">
    <source>
        <dbReference type="Proteomes" id="UP000465607"/>
    </source>
</evidence>
<evidence type="ECO:0000313" key="42">
    <source>
        <dbReference type="Proteomes" id="UP000479563"/>
    </source>
</evidence>
<dbReference type="Proteomes" id="UP000479563">
    <property type="component" value="Unassembled WGS sequence"/>
</dbReference>
<evidence type="ECO:0000313" key="28">
    <source>
        <dbReference type="EMBL" id="TYL56566.1"/>
    </source>
</evidence>
<feature type="modified residue" description="Phosphocysteine; by EIIA" evidence="7">
    <location>
        <position position="7"/>
    </location>
</feature>
<dbReference type="EMBL" id="JAJCJQ010000025">
    <property type="protein sequence ID" value="MCB6961828.1"/>
    <property type="molecule type" value="Genomic_DNA"/>
</dbReference>
<evidence type="ECO:0000313" key="22">
    <source>
        <dbReference type="EMBL" id="RGW85421.1"/>
    </source>
</evidence>
<evidence type="ECO:0000313" key="24">
    <source>
        <dbReference type="EMBL" id="RHA15595.1"/>
    </source>
</evidence>
<reference evidence="16" key="11">
    <citation type="submission" date="2023-01" db="EMBL/GenBank/DDBJ databases">
        <title>Human gut microbiome strain richness.</title>
        <authorList>
            <person name="Chen-Liaw A."/>
        </authorList>
    </citation>
    <scope>NUCLEOTIDE SEQUENCE</scope>
    <source>
        <strain evidence="16">1001283st1_D2_1001283B150209_150212</strain>
    </source>
</reference>
<dbReference type="Proteomes" id="UP001197741">
    <property type="component" value="Unassembled WGS sequence"/>
</dbReference>
<dbReference type="Pfam" id="PF02302">
    <property type="entry name" value="PTS_IIB"/>
    <property type="match status" value="1"/>
</dbReference>
<dbReference type="Proteomes" id="UP000465607">
    <property type="component" value="Unassembled WGS sequence"/>
</dbReference>
<keyword evidence="1" id="KW-0813">Transport</keyword>
<evidence type="ECO:0000313" key="30">
    <source>
        <dbReference type="Proteomes" id="UP000095384"/>
    </source>
</evidence>
<dbReference type="GO" id="GO:0009401">
    <property type="term" value="P:phosphoenolpyruvate-dependent sugar phosphotransferase system"/>
    <property type="evidence" value="ECO:0007669"/>
    <property type="project" value="UniProtKB-KW"/>
</dbReference>
<dbReference type="EMBL" id="QSFB01000003">
    <property type="protein sequence ID" value="RHA15595.1"/>
    <property type="molecule type" value="Genomic_DNA"/>
</dbReference>
<gene>
    <name evidence="10" type="primary">licB</name>
    <name evidence="27" type="ORF">DW703_02860</name>
    <name evidence="26" type="ORF">DW775_12735</name>
    <name evidence="25" type="ORF">DW912_15105</name>
    <name evidence="24" type="ORF">DW948_02890</name>
    <name evidence="23" type="ORF">DW967_16505</name>
    <name evidence="22" type="ORF">DWV45_13800</name>
    <name evidence="21" type="ORF">DXC13_15665</name>
    <name evidence="11" type="ORF">ERS852417_02000</name>
    <name evidence="12" type="ORF">ERS852497_02212</name>
    <name evidence="10" type="ORF">ERS852580_02727</name>
    <name evidence="28" type="ORF">FYL37_12215</name>
    <name evidence="20" type="ORF">G4312_10925</name>
    <name evidence="19" type="ORF">G4319_13945</name>
    <name evidence="17" type="ORF">GKE07_12750</name>
    <name evidence="18" type="ORF">GKE44_13460</name>
    <name evidence="13" type="ORF">LIZ56_12965</name>
    <name evidence="14" type="ORF">LIZ82_13155</name>
    <name evidence="15" type="ORF">LK487_11980</name>
    <name evidence="16" type="ORF">PNE45_12390</name>
    <name evidence="9" type="ORF">T1815_25601</name>
</gene>
<dbReference type="Proteomes" id="UP000284835">
    <property type="component" value="Unassembled WGS sequence"/>
</dbReference>
<dbReference type="Proteomes" id="UP000324325">
    <property type="component" value="Unassembled WGS sequence"/>
</dbReference>
<dbReference type="Proteomes" id="UP000260717">
    <property type="component" value="Unassembled WGS sequence"/>
</dbReference>
<dbReference type="EMBL" id="CVRQ01000028">
    <property type="protein sequence ID" value="CRL41056.1"/>
    <property type="molecule type" value="Genomic_DNA"/>
</dbReference>
<evidence type="ECO:0000313" key="27">
    <source>
        <dbReference type="EMBL" id="RHF07118.1"/>
    </source>
</evidence>
<dbReference type="EMBL" id="VSTG01000018">
    <property type="protein sequence ID" value="TYL56566.1"/>
    <property type="molecule type" value="Genomic_DNA"/>
</dbReference>
<dbReference type="Proteomes" id="UP001197684">
    <property type="component" value="Unassembled WGS sequence"/>
</dbReference>
<dbReference type="CDD" id="cd05564">
    <property type="entry name" value="PTS_IIB_chitobiose_lichenan"/>
    <property type="match status" value="1"/>
</dbReference>
<dbReference type="InterPro" id="IPR036095">
    <property type="entry name" value="PTS_EIIB-like_sf"/>
</dbReference>
<evidence type="ECO:0000256" key="7">
    <source>
        <dbReference type="PROSITE-ProRule" id="PRU00423"/>
    </source>
</evidence>
<dbReference type="EMBL" id="QSFZ01000022">
    <property type="protein sequence ID" value="RHA88802.1"/>
    <property type="molecule type" value="Genomic_DNA"/>
</dbReference>
<reference evidence="15" key="9">
    <citation type="submission" date="2021-10" db="EMBL/GenBank/DDBJ databases">
        <title>Collection of gut derived symbiotic bacterial strains cultured from healthy donors.</title>
        <authorList>
            <person name="Lin H."/>
            <person name="Littmann E."/>
            <person name="Claire K."/>
            <person name="Pamer E."/>
        </authorList>
    </citation>
    <scope>NUCLEOTIDE SEQUENCE</scope>
    <source>
        <strain evidence="15">MSK.22.92</strain>
    </source>
</reference>
<dbReference type="Proteomes" id="UP000095384">
    <property type="component" value="Unassembled WGS sequence"/>
</dbReference>
<dbReference type="EMBL" id="QSES01000052">
    <property type="protein sequence ID" value="RGZ87963.1"/>
    <property type="molecule type" value="Genomic_DNA"/>
</dbReference>
<keyword evidence="6" id="KW-0418">Kinase</keyword>
<dbReference type="Proteomes" id="UP000049472">
    <property type="component" value="Unassembled WGS sequence"/>
</dbReference>
<dbReference type="InterPro" id="IPR013012">
    <property type="entry name" value="PTS_EIIB_3"/>
</dbReference>
<dbReference type="EMBL" id="JAJFBX010000018">
    <property type="protein sequence ID" value="MCC2747736.1"/>
    <property type="molecule type" value="Genomic_DNA"/>
</dbReference>
<keyword evidence="2" id="KW-0597">Phosphoprotein</keyword>
<evidence type="ECO:0000313" key="17">
    <source>
        <dbReference type="EMBL" id="MSC61050.1"/>
    </source>
</evidence>
<evidence type="ECO:0000313" key="33">
    <source>
        <dbReference type="Proteomes" id="UP000260717"/>
    </source>
</evidence>
<dbReference type="AlphaFoldDB" id="A0A0M6WU12"/>
<evidence type="ECO:0000256" key="4">
    <source>
        <dbReference type="ARBA" id="ARBA00022679"/>
    </source>
</evidence>
<evidence type="ECO:0000259" key="8">
    <source>
        <dbReference type="PROSITE" id="PS51100"/>
    </source>
</evidence>
<evidence type="ECO:0000313" key="35">
    <source>
        <dbReference type="Proteomes" id="UP000283683"/>
    </source>
</evidence>
<evidence type="ECO:0000313" key="14">
    <source>
        <dbReference type="EMBL" id="MCB6961828.1"/>
    </source>
</evidence>
<evidence type="ECO:0000256" key="6">
    <source>
        <dbReference type="ARBA" id="ARBA00022777"/>
    </source>
</evidence>
<reference evidence="41 42" key="4">
    <citation type="journal article" date="2019" name="Nat. Med.">
        <title>A library of human gut bacterial isolates paired with longitudinal multiomics data enables mechanistic microbiome research.</title>
        <authorList>
            <person name="Poyet M."/>
            <person name="Groussin M."/>
            <person name="Gibbons S.M."/>
            <person name="Avila-Pacheco J."/>
            <person name="Jiang X."/>
            <person name="Kearney S.M."/>
            <person name="Perrotta A.R."/>
            <person name="Berdy B."/>
            <person name="Zhao S."/>
            <person name="Lieberman T.D."/>
            <person name="Swanson P.K."/>
            <person name="Smith M."/>
            <person name="Roesemann S."/>
            <person name="Alexander J.E."/>
            <person name="Rich S.A."/>
            <person name="Livny J."/>
            <person name="Vlamakis H."/>
            <person name="Clish C."/>
            <person name="Bullock K."/>
            <person name="Deik A."/>
            <person name="Scott J."/>
            <person name="Pierce K.A."/>
            <person name="Xavier R.J."/>
            <person name="Alm E.J."/>
        </authorList>
    </citation>
    <scope>NUCLEOTIDE SEQUENCE [LARGE SCALE GENOMIC DNA]</scope>
    <source>
        <strain evidence="17 42">BIOML-A11</strain>
        <strain evidence="18 41">BIOML-A5</strain>
    </source>
</reference>
<evidence type="ECO:0000313" key="38">
    <source>
        <dbReference type="Proteomes" id="UP000286220"/>
    </source>
</evidence>
<evidence type="ECO:0000313" key="39">
    <source>
        <dbReference type="Proteomes" id="UP000286341"/>
    </source>
</evidence>
<reference evidence="19" key="7">
    <citation type="journal article" date="2020" name="Cell Host Microbe">
        <title>Functional and Genomic Variation between Human-Derived Isolates of Lachnospiraceae Reveals Inter- and Intra-Species Diversity.</title>
        <authorList>
            <person name="Sorbara M.T."/>
            <person name="Littmann E.R."/>
            <person name="Fontana E."/>
            <person name="Moody T.U."/>
            <person name="Kohout C.E."/>
            <person name="Gjonbalaj M."/>
            <person name="Eaton V."/>
            <person name="Seok R."/>
            <person name="Leiner I.M."/>
            <person name="Pamer E.G."/>
        </authorList>
    </citation>
    <scope>NUCLEOTIDE SEQUENCE</scope>
    <source>
        <strain evidence="20">MSK.16.45</strain>
        <strain evidence="19">MSK.17.79</strain>
    </source>
</reference>
<dbReference type="SUPFAM" id="SSF52794">
    <property type="entry name" value="PTS system IIB component-like"/>
    <property type="match status" value="1"/>
</dbReference>
<keyword evidence="5" id="KW-0598">Phosphotransferase system</keyword>
<evidence type="ECO:0000313" key="19">
    <source>
        <dbReference type="EMBL" id="NSC28406.1"/>
    </source>
</evidence>
<evidence type="ECO:0000313" key="25">
    <source>
        <dbReference type="EMBL" id="RHA88802.1"/>
    </source>
</evidence>
<proteinExistence type="predicted"/>
<keyword evidence="4 9" id="KW-0808">Transferase</keyword>
<evidence type="ECO:0000313" key="12">
    <source>
        <dbReference type="EMBL" id="CUP20695.1"/>
    </source>
</evidence>
<dbReference type="EMBL" id="JAAIMP010000016">
    <property type="protein sequence ID" value="NSC77783.1"/>
    <property type="molecule type" value="Genomic_DNA"/>
</dbReference>
<evidence type="ECO:0000256" key="2">
    <source>
        <dbReference type="ARBA" id="ARBA00022553"/>
    </source>
</evidence>
<dbReference type="EMBL" id="JAQLYE010000024">
    <property type="protein sequence ID" value="MDB8018823.1"/>
    <property type="molecule type" value="Genomic_DNA"/>
</dbReference>
<dbReference type="EMBL" id="CYYW01000013">
    <property type="protein sequence ID" value="CUO29752.1"/>
    <property type="molecule type" value="Genomic_DNA"/>
</dbReference>
<dbReference type="OrthoDB" id="9808134at2"/>
<dbReference type="Proteomes" id="UP000286220">
    <property type="component" value="Unassembled WGS sequence"/>
</dbReference>
<evidence type="ECO:0000313" key="21">
    <source>
        <dbReference type="EMBL" id="RGM43406.1"/>
    </source>
</evidence>
<dbReference type="InterPro" id="IPR051819">
    <property type="entry name" value="PTS_sugar-specific_EIIB"/>
</dbReference>
<dbReference type="Gene3D" id="3.40.50.2300">
    <property type="match status" value="1"/>
</dbReference>
<evidence type="ECO:0000313" key="13">
    <source>
        <dbReference type="EMBL" id="MCB6939312.1"/>
    </source>
</evidence>
<dbReference type="EMBL" id="CYXM01000015">
    <property type="protein sequence ID" value="CUN23201.1"/>
    <property type="molecule type" value="Genomic_DNA"/>
</dbReference>
<reference evidence="29" key="1">
    <citation type="submission" date="2015-05" db="EMBL/GenBank/DDBJ databases">
        <authorList>
            <consortium name="Pathogen Informatics"/>
        </authorList>
    </citation>
    <scope>NUCLEOTIDE SEQUENCE [LARGE SCALE GENOMIC DNA]</scope>
    <source>
        <strain evidence="11 30">2789STDY5608860</strain>
        <strain evidence="12 31">2789STDY5834884</strain>
        <strain evidence="10 32">2789STDY5834968</strain>
        <strain evidence="29">T1-815</strain>
    </source>
</reference>
<dbReference type="Proteomes" id="UP000283721">
    <property type="component" value="Unassembled WGS sequence"/>
</dbReference>
<sequence>MVIRLFCAAGMSTSLLVKKMEEAAKEKGKDVDIVAYPFTEMERVIEGVDVALLGPQVGYQLARAKEICDPKGVPVDVIPMQDYGMCNGMNVLKFAYKLAKNK</sequence>
<evidence type="ECO:0000313" key="37">
    <source>
        <dbReference type="Proteomes" id="UP000284835"/>
    </source>
</evidence>
<dbReference type="Proteomes" id="UP001197847">
    <property type="component" value="Unassembled WGS sequence"/>
</dbReference>
<evidence type="ECO:0000313" key="29">
    <source>
        <dbReference type="Proteomes" id="UP000049472"/>
    </source>
</evidence>
<dbReference type="GO" id="GO:0008982">
    <property type="term" value="F:protein-N(PI)-phosphohistidine-sugar phosphotransferase activity"/>
    <property type="evidence" value="ECO:0007669"/>
    <property type="project" value="InterPro"/>
</dbReference>
<dbReference type="Proteomes" id="UP000095673">
    <property type="component" value="Unassembled WGS sequence"/>
</dbReference>
<feature type="domain" description="PTS EIIB type-3" evidence="8">
    <location>
        <begin position="1"/>
        <end position="102"/>
    </location>
</feature>
<name>A0A0M6WU12_9FIRM</name>
<dbReference type="EMBL" id="QSAZ01000017">
    <property type="protein sequence ID" value="RGW85421.1"/>
    <property type="molecule type" value="Genomic_DNA"/>
</dbReference>
<evidence type="ECO:0000313" key="16">
    <source>
        <dbReference type="EMBL" id="MDB8018823.1"/>
    </source>
</evidence>
<dbReference type="RefSeq" id="WP_015517751.1">
    <property type="nucleotide sequence ID" value="NZ_AP031452.1"/>
</dbReference>
<dbReference type="EMBL" id="QSTI01000054">
    <property type="protein sequence ID" value="RGM43406.1"/>
    <property type="molecule type" value="Genomic_DNA"/>
</dbReference>
<evidence type="ECO:0000256" key="1">
    <source>
        <dbReference type="ARBA" id="ARBA00022448"/>
    </source>
</evidence>
<evidence type="ECO:0000313" key="36">
    <source>
        <dbReference type="Proteomes" id="UP000283721"/>
    </source>
</evidence>
<dbReference type="EMBL" id="JAAILW010000039">
    <property type="protein sequence ID" value="NSC28406.1"/>
    <property type="molecule type" value="Genomic_DNA"/>
</dbReference>
<dbReference type="EMBL" id="WKQV01000040">
    <property type="protein sequence ID" value="MSD28106.1"/>
    <property type="molecule type" value="Genomic_DNA"/>
</dbReference>
<evidence type="ECO:0000313" key="31">
    <source>
        <dbReference type="Proteomes" id="UP000095602"/>
    </source>
</evidence>
<protein>
    <submittedName>
        <fullName evidence="10">Lichenan-specific phosphotransferase enzyme IIB component</fullName>
    </submittedName>
    <submittedName>
        <fullName evidence="13">PTS sugar transporter subunit IIB</fullName>
    </submittedName>
    <submittedName>
        <fullName evidence="9">Phosphotransferase system cellobiose-specific component IIB</fullName>
        <ecNumber evidence="9 10">2.7.1.69</ecNumber>
    </submittedName>
</protein>
<dbReference type="PANTHER" id="PTHR34581">
    <property type="entry name" value="PTS SYSTEM N,N'-DIACETYLCHITOBIOSE-SPECIFIC EIIB COMPONENT"/>
    <property type="match status" value="1"/>
</dbReference>